<feature type="compositionally biased region" description="Pro residues" evidence="1">
    <location>
        <begin position="150"/>
        <end position="160"/>
    </location>
</feature>
<dbReference type="PROSITE" id="PS51724">
    <property type="entry name" value="SPOR"/>
    <property type="match status" value="1"/>
</dbReference>
<evidence type="ECO:0000313" key="3">
    <source>
        <dbReference type="EMBL" id="AGW14987.1"/>
    </source>
</evidence>
<dbReference type="HOGENOM" id="CLU_665206_0_0_7"/>
<feature type="compositionally biased region" description="Pro residues" evidence="1">
    <location>
        <begin position="115"/>
        <end position="124"/>
    </location>
</feature>
<dbReference type="KEGG" id="dgg:DGI_3289"/>
<evidence type="ECO:0000259" key="2">
    <source>
        <dbReference type="PROSITE" id="PS51724"/>
    </source>
</evidence>
<dbReference type="InterPro" id="IPR007730">
    <property type="entry name" value="SPOR-like_dom"/>
</dbReference>
<feature type="region of interest" description="Disordered" evidence="1">
    <location>
        <begin position="115"/>
        <end position="166"/>
    </location>
</feature>
<keyword evidence="4" id="KW-1185">Reference proteome</keyword>
<dbReference type="Proteomes" id="UP000016587">
    <property type="component" value="Chromosome"/>
</dbReference>
<dbReference type="InterPro" id="IPR036680">
    <property type="entry name" value="SPOR-like_sf"/>
</dbReference>
<feature type="domain" description="SPOR" evidence="2">
    <location>
        <begin position="164"/>
        <end position="244"/>
    </location>
</feature>
<feature type="region of interest" description="Disordered" evidence="1">
    <location>
        <begin position="229"/>
        <end position="251"/>
    </location>
</feature>
<accession>T2GG76</accession>
<evidence type="ECO:0000313" key="4">
    <source>
        <dbReference type="Proteomes" id="UP000016587"/>
    </source>
</evidence>
<dbReference type="SUPFAM" id="SSF110997">
    <property type="entry name" value="Sporulation related repeat"/>
    <property type="match status" value="1"/>
</dbReference>
<sequence length="413" mass="42273">MTLGGLPMYASTQRLCAWSTRLGRGALCAALVAVFLPACSKTTIDPARYGQSNGQYAQPAAPVAGQSGTLQETTLSEAPAAPVAPAPAGVASVPIVAAQPAQPYYDPYAAPAAPAPVAPAPPAPSGRSDGPFAPSAEEELAALRSASQAPPAPAAPPAPRPAAGTAAGATVYQLQAFLDRTRAQAYRDQLAAKGHDVFFEEALVNGQQYTRVLIRLHGTEQERRGVLNGLGAPDARPRRAPPPAAPAPVSQTVPLTKPAAVPIAATTATAASVATVPGSIPVVTPPAQPVPAAPAVPAARPSPAAQQPTAAGRPECQVTATHLQTAGVGLPGAGSPLMIEKQAREDATRNLLLCVDTYRKERGQVPQHYTMQADIPPGLLQVGDVDLQPDGSVRAVMRIRLADLPQLDVQVLD</sequence>
<name>T2GG76_MEGG1</name>
<organism evidence="3 4">
    <name type="scientific">Megalodesulfovibrio gigas (strain ATCC 19364 / DSM 1382 / NCIMB 9332 / VKM B-1759)</name>
    <name type="common">Desulfovibrio gigas</name>
    <dbReference type="NCBI Taxonomy" id="1121448"/>
    <lineage>
        <taxon>Bacteria</taxon>
        <taxon>Pseudomonadati</taxon>
        <taxon>Thermodesulfobacteriota</taxon>
        <taxon>Desulfovibrionia</taxon>
        <taxon>Desulfovibrionales</taxon>
        <taxon>Desulfovibrionaceae</taxon>
        <taxon>Megalodesulfovibrio</taxon>
    </lineage>
</organism>
<dbReference type="STRING" id="1121448.DGI_3289"/>
<dbReference type="AlphaFoldDB" id="T2GG76"/>
<dbReference type="PATRIC" id="fig|1121448.10.peg.3241"/>
<dbReference type="GO" id="GO:0042834">
    <property type="term" value="F:peptidoglycan binding"/>
    <property type="evidence" value="ECO:0007669"/>
    <property type="project" value="InterPro"/>
</dbReference>
<evidence type="ECO:0000256" key="1">
    <source>
        <dbReference type="SAM" id="MobiDB-lite"/>
    </source>
</evidence>
<dbReference type="EMBL" id="CP006585">
    <property type="protein sequence ID" value="AGW14987.1"/>
    <property type="molecule type" value="Genomic_DNA"/>
</dbReference>
<reference evidence="3 4" key="1">
    <citation type="journal article" date="2013" name="J. Bacteriol.">
        <title>Roles of HynAB and Ech, the only two hydrogenases found in the model sulfate reducer Desulfovibrio gigas.</title>
        <authorList>
            <person name="Morais-Silva F.O."/>
            <person name="Santos C.I."/>
            <person name="Rodrigues R."/>
            <person name="Pereira I.A."/>
            <person name="Rodrigues-Pousada C."/>
        </authorList>
    </citation>
    <scope>NUCLEOTIDE SEQUENCE [LARGE SCALE GENOMIC DNA]</scope>
    <source>
        <strain evidence="4">ATCC 19364 / DSM 1382 / NCIMB 9332 / VKM B-1759</strain>
    </source>
</reference>
<proteinExistence type="predicted"/>
<reference evidence="4" key="2">
    <citation type="submission" date="2013-07" db="EMBL/GenBank/DDBJ databases">
        <authorList>
            <person name="Morais-Silva F.O."/>
            <person name="Rezende A.M."/>
            <person name="Pimentel C."/>
            <person name="Resende D.M."/>
            <person name="Santos C.I."/>
            <person name="Clemente C."/>
            <person name="de Oliveira L.M."/>
            <person name="da Silva S.M."/>
            <person name="Costa D.A."/>
            <person name="Varela-Raposo A."/>
            <person name="Horacio E.C.A."/>
            <person name="Matos M."/>
            <person name="Flores O."/>
            <person name="Ruiz J.C."/>
            <person name="Rodrigues-Pousada C."/>
        </authorList>
    </citation>
    <scope>NUCLEOTIDE SEQUENCE [LARGE SCALE GENOMIC DNA]</scope>
    <source>
        <strain evidence="4">ATCC 19364 / DSM 1382 / NCIMB 9332 / VKM B-1759</strain>
    </source>
</reference>
<gene>
    <name evidence="3" type="ORF">DGI_3289</name>
</gene>
<protein>
    <recommendedName>
        <fullName evidence="2">SPOR domain-containing protein</fullName>
    </recommendedName>
</protein>